<organism evidence="13 14">
    <name type="scientific">Burkholderia anthina</name>
    <dbReference type="NCBI Taxonomy" id="179879"/>
    <lineage>
        <taxon>Bacteria</taxon>
        <taxon>Pseudomonadati</taxon>
        <taxon>Pseudomonadota</taxon>
        <taxon>Betaproteobacteria</taxon>
        <taxon>Burkholderiales</taxon>
        <taxon>Burkholderiaceae</taxon>
        <taxon>Burkholderia</taxon>
        <taxon>Burkholderia cepacia complex</taxon>
    </lineage>
</organism>
<dbReference type="InterPro" id="IPR037682">
    <property type="entry name" value="TonB_C"/>
</dbReference>
<keyword evidence="3" id="KW-0813">Transport</keyword>
<evidence type="ECO:0000256" key="4">
    <source>
        <dbReference type="ARBA" id="ARBA00022475"/>
    </source>
</evidence>
<dbReference type="Pfam" id="PF03544">
    <property type="entry name" value="TonB_C"/>
    <property type="match status" value="1"/>
</dbReference>
<dbReference type="InterPro" id="IPR006260">
    <property type="entry name" value="TonB/TolA_C"/>
</dbReference>
<dbReference type="Gene3D" id="3.30.1150.10">
    <property type="match status" value="1"/>
</dbReference>
<dbReference type="AlphaFoldDB" id="A0A6P2GBE3"/>
<evidence type="ECO:0000313" key="13">
    <source>
        <dbReference type="EMBL" id="VVU50431.1"/>
    </source>
</evidence>
<reference evidence="13 14" key="1">
    <citation type="submission" date="2019-09" db="EMBL/GenBank/DDBJ databases">
        <authorList>
            <person name="Depoorter E."/>
        </authorList>
    </citation>
    <scope>NUCLEOTIDE SEQUENCE [LARGE SCALE GENOMIC DNA]</scope>
    <source>
        <strain evidence="13">LMG 20980</strain>
    </source>
</reference>
<dbReference type="PROSITE" id="PS52015">
    <property type="entry name" value="TONB_CTD"/>
    <property type="match status" value="1"/>
</dbReference>
<comment type="subcellular location">
    <subcellularLocation>
        <location evidence="1">Cell inner membrane</location>
        <topology evidence="1">Single-pass membrane protein</topology>
        <orientation evidence="1">Periplasmic side</orientation>
    </subcellularLocation>
</comment>
<keyword evidence="7" id="KW-0653">Protein transport</keyword>
<comment type="similarity">
    <text evidence="2">Belongs to the TonB family.</text>
</comment>
<keyword evidence="8 11" id="KW-1133">Transmembrane helix</keyword>
<dbReference type="GO" id="GO:0055085">
    <property type="term" value="P:transmembrane transport"/>
    <property type="evidence" value="ECO:0007669"/>
    <property type="project" value="InterPro"/>
</dbReference>
<protein>
    <submittedName>
        <fullName evidence="13">Cell envelope biogenesis protein TonB</fullName>
    </submittedName>
</protein>
<dbReference type="GeneID" id="56501196"/>
<keyword evidence="6 11" id="KW-0812">Transmembrane</keyword>
<dbReference type="GO" id="GO:0098797">
    <property type="term" value="C:plasma membrane protein complex"/>
    <property type="evidence" value="ECO:0007669"/>
    <property type="project" value="TreeGrafter"/>
</dbReference>
<feature type="region of interest" description="Disordered" evidence="10">
    <location>
        <begin position="90"/>
        <end position="169"/>
    </location>
</feature>
<evidence type="ECO:0000256" key="6">
    <source>
        <dbReference type="ARBA" id="ARBA00022692"/>
    </source>
</evidence>
<evidence type="ECO:0000256" key="9">
    <source>
        <dbReference type="ARBA" id="ARBA00023136"/>
    </source>
</evidence>
<evidence type="ECO:0000256" key="8">
    <source>
        <dbReference type="ARBA" id="ARBA00022989"/>
    </source>
</evidence>
<dbReference type="EMBL" id="CABVLY010000011">
    <property type="protein sequence ID" value="VVU50431.1"/>
    <property type="molecule type" value="Genomic_DNA"/>
</dbReference>
<evidence type="ECO:0000256" key="5">
    <source>
        <dbReference type="ARBA" id="ARBA00022519"/>
    </source>
</evidence>
<gene>
    <name evidence="13" type="ORF">BAN20980_03147</name>
</gene>
<name>A0A6P2GBE3_9BURK</name>
<feature type="compositionally biased region" description="Low complexity" evidence="10">
    <location>
        <begin position="155"/>
        <end position="169"/>
    </location>
</feature>
<sequence length="289" mass="30029">MNAPISSDAVRRSDRRRLIALAYGMAPAGSRAATIAAPHAARSRESLKTVALTVFVAHSAILVALWHAAAFEMRSTLPRALAVEVDASESPNAAPDVQHRTDAVTPAPPVPAQASRDVAVHRDVRPGLQAPRPTGRARPVQSSVTAVERPDGDVTRPAPAPAAASPAAAIASADTVPAAPARASPAAPPAAEPAPVTAPRFAAAYLHNPAPDYPDVAQRRGWEGTTFLNVHVLANGRPDRVVLAASSGHDALDDAAAAAVTDWRFVPAKRGAESIDGWVRVPVVFKLEN</sequence>
<keyword evidence="4" id="KW-1003">Cell membrane</keyword>
<evidence type="ECO:0000313" key="14">
    <source>
        <dbReference type="Proteomes" id="UP000494201"/>
    </source>
</evidence>
<dbReference type="GO" id="GO:0031992">
    <property type="term" value="F:energy transducer activity"/>
    <property type="evidence" value="ECO:0007669"/>
    <property type="project" value="TreeGrafter"/>
</dbReference>
<evidence type="ECO:0000256" key="2">
    <source>
        <dbReference type="ARBA" id="ARBA00006555"/>
    </source>
</evidence>
<keyword evidence="9 11" id="KW-0472">Membrane</keyword>
<evidence type="ECO:0000256" key="11">
    <source>
        <dbReference type="SAM" id="Phobius"/>
    </source>
</evidence>
<dbReference type="GO" id="GO:0015031">
    <property type="term" value="P:protein transport"/>
    <property type="evidence" value="ECO:0007669"/>
    <property type="project" value="UniProtKB-KW"/>
</dbReference>
<dbReference type="RefSeq" id="WP_239007695.1">
    <property type="nucleotide sequence ID" value="NZ_CABVLY010000011.1"/>
</dbReference>
<dbReference type="PANTHER" id="PTHR33446">
    <property type="entry name" value="PROTEIN TONB-RELATED"/>
    <property type="match status" value="1"/>
</dbReference>
<proteinExistence type="inferred from homology"/>
<evidence type="ECO:0000256" key="1">
    <source>
        <dbReference type="ARBA" id="ARBA00004383"/>
    </source>
</evidence>
<feature type="transmembrane region" description="Helical" evidence="11">
    <location>
        <begin position="48"/>
        <end position="69"/>
    </location>
</feature>
<dbReference type="InterPro" id="IPR051045">
    <property type="entry name" value="TonB-dependent_transducer"/>
</dbReference>
<dbReference type="NCBIfam" id="TIGR01352">
    <property type="entry name" value="tonB_Cterm"/>
    <property type="match status" value="1"/>
</dbReference>
<evidence type="ECO:0000259" key="12">
    <source>
        <dbReference type="PROSITE" id="PS52015"/>
    </source>
</evidence>
<dbReference type="PANTHER" id="PTHR33446:SF2">
    <property type="entry name" value="PROTEIN TONB"/>
    <property type="match status" value="1"/>
</dbReference>
<accession>A0A6P2GBE3</accession>
<evidence type="ECO:0000256" key="7">
    <source>
        <dbReference type="ARBA" id="ARBA00022927"/>
    </source>
</evidence>
<dbReference type="SUPFAM" id="SSF74653">
    <property type="entry name" value="TolA/TonB C-terminal domain"/>
    <property type="match status" value="1"/>
</dbReference>
<dbReference type="Proteomes" id="UP000494201">
    <property type="component" value="Unassembled WGS sequence"/>
</dbReference>
<evidence type="ECO:0000256" key="10">
    <source>
        <dbReference type="SAM" id="MobiDB-lite"/>
    </source>
</evidence>
<feature type="domain" description="TonB C-terminal" evidence="12">
    <location>
        <begin position="198"/>
        <end position="289"/>
    </location>
</feature>
<keyword evidence="5" id="KW-0997">Cell inner membrane</keyword>
<evidence type="ECO:0000256" key="3">
    <source>
        <dbReference type="ARBA" id="ARBA00022448"/>
    </source>
</evidence>